<proteinExistence type="predicted"/>
<evidence type="ECO:0000313" key="1">
    <source>
        <dbReference type="EMBL" id="KAI0040234.1"/>
    </source>
</evidence>
<name>A0ACB8R7Y6_9AGAM</name>
<dbReference type="EMBL" id="MU276215">
    <property type="protein sequence ID" value="KAI0040234.1"/>
    <property type="molecule type" value="Genomic_DNA"/>
</dbReference>
<organism evidence="1 2">
    <name type="scientific">Auriscalpium vulgare</name>
    <dbReference type="NCBI Taxonomy" id="40419"/>
    <lineage>
        <taxon>Eukaryota</taxon>
        <taxon>Fungi</taxon>
        <taxon>Dikarya</taxon>
        <taxon>Basidiomycota</taxon>
        <taxon>Agaricomycotina</taxon>
        <taxon>Agaricomycetes</taxon>
        <taxon>Russulales</taxon>
        <taxon>Auriscalpiaceae</taxon>
        <taxon>Auriscalpium</taxon>
    </lineage>
</organism>
<comment type="caution">
    <text evidence="1">The sequence shown here is derived from an EMBL/GenBank/DDBJ whole genome shotgun (WGS) entry which is preliminary data.</text>
</comment>
<protein>
    <submittedName>
        <fullName evidence="1">Uncharacterized protein</fullName>
    </submittedName>
</protein>
<gene>
    <name evidence="1" type="ORF">FA95DRAFT_1503142</name>
</gene>
<dbReference type="Proteomes" id="UP000814033">
    <property type="component" value="Unassembled WGS sequence"/>
</dbReference>
<reference evidence="1" key="1">
    <citation type="submission" date="2021-02" db="EMBL/GenBank/DDBJ databases">
        <authorList>
            <consortium name="DOE Joint Genome Institute"/>
            <person name="Ahrendt S."/>
            <person name="Looney B.P."/>
            <person name="Miyauchi S."/>
            <person name="Morin E."/>
            <person name="Drula E."/>
            <person name="Courty P.E."/>
            <person name="Chicoki N."/>
            <person name="Fauchery L."/>
            <person name="Kohler A."/>
            <person name="Kuo A."/>
            <person name="Labutti K."/>
            <person name="Pangilinan J."/>
            <person name="Lipzen A."/>
            <person name="Riley R."/>
            <person name="Andreopoulos W."/>
            <person name="He G."/>
            <person name="Johnson J."/>
            <person name="Barry K.W."/>
            <person name="Grigoriev I.V."/>
            <person name="Nagy L."/>
            <person name="Hibbett D."/>
            <person name="Henrissat B."/>
            <person name="Matheny P.B."/>
            <person name="Labbe J."/>
            <person name="Martin F."/>
        </authorList>
    </citation>
    <scope>NUCLEOTIDE SEQUENCE</scope>
    <source>
        <strain evidence="1">FP105234-sp</strain>
    </source>
</reference>
<reference evidence="1" key="2">
    <citation type="journal article" date="2022" name="New Phytol.">
        <title>Evolutionary transition to the ectomycorrhizal habit in the genomes of a hyperdiverse lineage of mushroom-forming fungi.</title>
        <authorList>
            <person name="Looney B."/>
            <person name="Miyauchi S."/>
            <person name="Morin E."/>
            <person name="Drula E."/>
            <person name="Courty P.E."/>
            <person name="Kohler A."/>
            <person name="Kuo A."/>
            <person name="LaButti K."/>
            <person name="Pangilinan J."/>
            <person name="Lipzen A."/>
            <person name="Riley R."/>
            <person name="Andreopoulos W."/>
            <person name="He G."/>
            <person name="Johnson J."/>
            <person name="Nolan M."/>
            <person name="Tritt A."/>
            <person name="Barry K.W."/>
            <person name="Grigoriev I.V."/>
            <person name="Nagy L.G."/>
            <person name="Hibbett D."/>
            <person name="Henrissat B."/>
            <person name="Matheny P.B."/>
            <person name="Labbe J."/>
            <person name="Martin F.M."/>
        </authorList>
    </citation>
    <scope>NUCLEOTIDE SEQUENCE</scope>
    <source>
        <strain evidence="1">FP105234-sp</strain>
    </source>
</reference>
<accession>A0ACB8R7Y6</accession>
<sequence>MPPPEPAQLWDDLHVEPFGEDAGAPIAAEDASYDQYAGVLDAEDPDNHYHPFPNKLAWEIARWAKMRGPTSTALNELLAIDEVVAKLDLPFKNAKELNRIVDRMLPARPAFHRDEITVAGETFEFYHRDPIECIRALYGDPEFAPHLAFTPEKRFSDENRHNRVYSQMNTGKWWWRVQRAIENRMRGGTVVPLIVSTDMTQLTLFRNRAAYPIYLTIGNIPKEIRRKPSRRAHVLLGYLPTVKLTHIKNSETRRRARANVFHACVRRILEPLEAPGRDGLPMASGDGVVRRCHPILAAFVGDYPEQCLVVGCKNKQCPKGCILEPGHLGDHVIAPRRDIEEVINALESYDGDPIDFINACQAAGVKPIHRPFWLHLPYVDIYQAITPDILHQLYQGLVKHAIAWVRRAYGDTEVDARFARLPPNHNLRLFASGISHMSRVSGTEHRDICRVLLGVIADIPLPQGRVASARFTSAIRALLDFVYVAQYPSHNDDTLGYLRTRLRLFHQNKAIFATLGINLELPKLHAMLHYAESIELFGTTDNYNTEYTERLHIDLAKQAYRATNHKDEYPQMTTWLIRKEKIYRHERFIQWRIDGEPEIGGLEPAAIPRNLRLKLTKRPTAKFVSFANASMHYGADQLKARFAEYVISWHNPNMHTRQVRDVAKTFVHQFEGVAAYHKVKFWHEDAQGRDEAPQTLDSVHARPAYRDTQGRIRPGRFDTALLEMDDLDEDSVGVQGHRVAQVRLMFSLTKTAHEKTFGVHSDAPRHFAYVEWFSKFGPAAEPHHNMYRVQRSFRDNQRLASIVDISDLIRSIHLIPRFGAVAPRNWTSANVLELATSFYVNCFTDRNTYITVY</sequence>
<evidence type="ECO:0000313" key="2">
    <source>
        <dbReference type="Proteomes" id="UP000814033"/>
    </source>
</evidence>
<keyword evidence="2" id="KW-1185">Reference proteome</keyword>